<protein>
    <recommendedName>
        <fullName evidence="3">F-box domain-containing protein</fullName>
    </recommendedName>
</protein>
<name>A0A8H5FI10_9AGAR</name>
<dbReference type="Gene3D" id="3.80.10.10">
    <property type="entry name" value="Ribonuclease Inhibitor"/>
    <property type="match status" value="1"/>
</dbReference>
<dbReference type="SUPFAM" id="SSF52047">
    <property type="entry name" value="RNI-like"/>
    <property type="match status" value="1"/>
</dbReference>
<dbReference type="Proteomes" id="UP000541558">
    <property type="component" value="Unassembled WGS sequence"/>
</dbReference>
<organism evidence="4 5">
    <name type="scientific">Ephemerocybe angulata</name>
    <dbReference type="NCBI Taxonomy" id="980116"/>
    <lineage>
        <taxon>Eukaryota</taxon>
        <taxon>Fungi</taxon>
        <taxon>Dikarya</taxon>
        <taxon>Basidiomycota</taxon>
        <taxon>Agaricomycotina</taxon>
        <taxon>Agaricomycetes</taxon>
        <taxon>Agaricomycetidae</taxon>
        <taxon>Agaricales</taxon>
        <taxon>Agaricineae</taxon>
        <taxon>Psathyrellaceae</taxon>
        <taxon>Ephemerocybe</taxon>
    </lineage>
</organism>
<evidence type="ECO:0000259" key="3">
    <source>
        <dbReference type="Pfam" id="PF12937"/>
    </source>
</evidence>
<dbReference type="Gene3D" id="1.20.1280.50">
    <property type="match status" value="1"/>
</dbReference>
<feature type="coiled-coil region" evidence="1">
    <location>
        <begin position="30"/>
        <end position="57"/>
    </location>
</feature>
<gene>
    <name evidence="4" type="ORF">D9611_002978</name>
</gene>
<dbReference type="AlphaFoldDB" id="A0A8H5FI10"/>
<comment type="caution">
    <text evidence="4">The sequence shown here is derived from an EMBL/GenBank/DDBJ whole genome shotgun (WGS) entry which is preliminary data.</text>
</comment>
<accession>A0A8H5FI10</accession>
<feature type="domain" description="F-box" evidence="3">
    <location>
        <begin position="62"/>
        <end position="113"/>
    </location>
</feature>
<reference evidence="4 5" key="1">
    <citation type="journal article" date="2020" name="ISME J.">
        <title>Uncovering the hidden diversity of litter-decomposition mechanisms in mushroom-forming fungi.</title>
        <authorList>
            <person name="Floudas D."/>
            <person name="Bentzer J."/>
            <person name="Ahren D."/>
            <person name="Johansson T."/>
            <person name="Persson P."/>
            <person name="Tunlid A."/>
        </authorList>
    </citation>
    <scope>NUCLEOTIDE SEQUENCE [LARGE SCALE GENOMIC DNA]</scope>
    <source>
        <strain evidence="4 5">CBS 175.51</strain>
    </source>
</reference>
<evidence type="ECO:0000256" key="1">
    <source>
        <dbReference type="SAM" id="Coils"/>
    </source>
</evidence>
<keyword evidence="1" id="KW-0175">Coiled coil</keyword>
<dbReference type="OrthoDB" id="3268380at2759"/>
<proteinExistence type="predicted"/>
<sequence length="556" mass="63839">MAPSPIDISHLTHSNAVPTTSETKHIQHGIQTLEHKAADLRAQLQEVESQLQQHRGILSPIRLLPLEVLGHIFSLVLPDILDEVDRTYLIGLSLVCRSWCEAARATLKLWRGVELKRYDINFDRIMAWYGHSGSSDDTLPKSLKWVVTGWHDCQGRNNSRIPQCESANPTLARLLFEGPVLDHLTIKVPSTECYRRIMDSIHPVEPHLLLEPGQPSPSRWASLRSLTLGFGNEWTENTRSTHPSLFDYLPHTVTEFRLHLPLHKDAFGDEWQLLDEARVVIHPAFLNNLTTFELSCDWTHRHILELLQHCINVKELVLNMGSYAGYRLLGISVSFQNLSFPRLRTLRFRHLRRAWSMEMFGLVRAPHLRHLDLSFTDMADPSNKHTLDLGMLIHINWVSLMKKWGDLRTLRIHDVHIASDALHPFLVNQLPALTRLTLDSVMFDPLLFSFLGSMSFPFEGKYFPVLETLEILNLPAGFDLTPLFDFLRDRRPWHKARNNNKKVFEAPPDSIARLVLTYREQEKVSILDPYADVLGVLKDAGVYVQADTSYKMVDVM</sequence>
<dbReference type="SUPFAM" id="SSF81383">
    <property type="entry name" value="F-box domain"/>
    <property type="match status" value="1"/>
</dbReference>
<evidence type="ECO:0000313" key="5">
    <source>
        <dbReference type="Proteomes" id="UP000541558"/>
    </source>
</evidence>
<feature type="compositionally biased region" description="Polar residues" evidence="2">
    <location>
        <begin position="11"/>
        <end position="21"/>
    </location>
</feature>
<dbReference type="Pfam" id="PF12937">
    <property type="entry name" value="F-box-like"/>
    <property type="match status" value="1"/>
</dbReference>
<dbReference type="InterPro" id="IPR001810">
    <property type="entry name" value="F-box_dom"/>
</dbReference>
<evidence type="ECO:0000256" key="2">
    <source>
        <dbReference type="SAM" id="MobiDB-lite"/>
    </source>
</evidence>
<dbReference type="InterPro" id="IPR036047">
    <property type="entry name" value="F-box-like_dom_sf"/>
</dbReference>
<evidence type="ECO:0000313" key="4">
    <source>
        <dbReference type="EMBL" id="KAF5337302.1"/>
    </source>
</evidence>
<feature type="region of interest" description="Disordered" evidence="2">
    <location>
        <begin position="1"/>
        <end position="21"/>
    </location>
</feature>
<keyword evidence="5" id="KW-1185">Reference proteome</keyword>
<dbReference type="InterPro" id="IPR032675">
    <property type="entry name" value="LRR_dom_sf"/>
</dbReference>
<dbReference type="EMBL" id="JAACJK010000057">
    <property type="protein sequence ID" value="KAF5337302.1"/>
    <property type="molecule type" value="Genomic_DNA"/>
</dbReference>